<sequence length="794" mass="89847">MANYYDLQTPQLDAVSPGNRPRAQQPTPSTAVHVVRFFIVLGIAVFIFGNIATWAPMYELNLLNTMMGWWNGYPGMSSPSGHHGHMGFIVDTGIGRNITESGHTEMIRPTFLFIFCIFPFIVSVLLIEYLRHINTARRLTSTLIWRFAMLMRRKPKFPVLGVSKFSVGEWLFGVVYVLGGNGLCWYFQWDRRIDSATAAGTLNTSKYWNIVGISSAYLAIYNMAFLLLPVTRNSGWMEFLNLSYANGVKFHRWIGFMTVITTVVHMAGYWGYWVRLGTWQVNQFPCTNCDFELDNSGGGYYAWFNFFGFISTLAMILIIPTSFPIIRRNAYEWFYISHWVLFAIAVFFAILHWSQIIWWILPSGCVWLVSRATFSWNAMNPVLVKEFSVIGDGDDELVKVVVKRAAPGTSPSASSYDYKVGNFLYLNVPRVSKLEWHALTIASSPKSSPTDVILFVKPIGDWSKSLVQYAKECHHNNITPLIYMDGFYGASLEVYEDYPTVCLVSGGIGVTPVLAILDDLAAKLSSNGVSWTQRFTFIFTFRELSIFQAVAPLLAKLRQHDPHEQFFRVHLFATGIYSESDLGRKLEISPAKELPNEAAIKSTTGRDARPFYEPLRSSNMIRFIMYLVLYVVAIAVFFNVRWGNGVIQGDNHFELWPLQRAFELAMFCLSIVVVHGFVLYEYVMFRRRYAVTEPAPIYAPETPVSNIAAFGGDVHTVGDLLDNFNVVMGKRPDMHSLLQQTLEVHKMDDSSASFLLPVIGVMVSGPKALKMATNEAVYALSGGNFDVHEEEFEL</sequence>
<evidence type="ECO:0000313" key="10">
    <source>
        <dbReference type="Proteomes" id="UP001158986"/>
    </source>
</evidence>
<dbReference type="PANTHER" id="PTHR11972:SF193">
    <property type="entry name" value="FAD-BINDING FR-TYPE DOMAIN-CONTAINING PROTEIN"/>
    <property type="match status" value="1"/>
</dbReference>
<evidence type="ECO:0000256" key="3">
    <source>
        <dbReference type="ARBA" id="ARBA00022989"/>
    </source>
</evidence>
<dbReference type="InterPro" id="IPR039261">
    <property type="entry name" value="FNR_nucleotide-bd"/>
</dbReference>
<keyword evidence="4" id="KW-0560">Oxidoreductase</keyword>
<dbReference type="InterPro" id="IPR017927">
    <property type="entry name" value="FAD-bd_FR_type"/>
</dbReference>
<evidence type="ECO:0000256" key="2">
    <source>
        <dbReference type="ARBA" id="ARBA00022692"/>
    </source>
</evidence>
<feature type="transmembrane region" description="Helical" evidence="7">
    <location>
        <begin position="170"/>
        <end position="188"/>
    </location>
</feature>
<feature type="transmembrane region" description="Helical" evidence="7">
    <location>
        <begin position="111"/>
        <end position="130"/>
    </location>
</feature>
<dbReference type="InterPro" id="IPR017938">
    <property type="entry name" value="Riboflavin_synthase-like_b-brl"/>
</dbReference>
<feature type="compositionally biased region" description="Polar residues" evidence="6">
    <location>
        <begin position="1"/>
        <end position="11"/>
    </location>
</feature>
<dbReference type="InterPro" id="IPR013121">
    <property type="entry name" value="Fe_red_NAD-bd_6"/>
</dbReference>
<dbReference type="SFLD" id="SFLDG01168">
    <property type="entry name" value="Ferric_reductase_subgroup_(FRE"/>
    <property type="match status" value="1"/>
</dbReference>
<reference evidence="9 10" key="1">
    <citation type="submission" date="2021-11" db="EMBL/GenBank/DDBJ databases">
        <authorList>
            <person name="Islam A."/>
            <person name="Islam S."/>
            <person name="Flora M.S."/>
            <person name="Rahman M."/>
            <person name="Ziaur R.M."/>
            <person name="Epstein J.H."/>
            <person name="Hassan M."/>
            <person name="Klassen M."/>
            <person name="Woodard K."/>
            <person name="Webb A."/>
            <person name="Webby R.J."/>
            <person name="El Zowalaty M.E."/>
        </authorList>
    </citation>
    <scope>NUCLEOTIDE SEQUENCE [LARGE SCALE GENOMIC DNA]</scope>
    <source>
        <strain evidence="9">Pbs1</strain>
    </source>
</reference>
<keyword evidence="2 7" id="KW-0812">Transmembrane</keyword>
<dbReference type="SUPFAM" id="SSF63380">
    <property type="entry name" value="Riboflavin synthase domain-like"/>
    <property type="match status" value="1"/>
</dbReference>
<dbReference type="PANTHER" id="PTHR11972">
    <property type="entry name" value="NADPH OXIDASE"/>
    <property type="match status" value="1"/>
</dbReference>
<dbReference type="InterPro" id="IPR013130">
    <property type="entry name" value="Fe3_Rdtase_TM_dom"/>
</dbReference>
<feature type="transmembrane region" description="Helical" evidence="7">
    <location>
        <begin position="300"/>
        <end position="319"/>
    </location>
</feature>
<evidence type="ECO:0000256" key="1">
    <source>
        <dbReference type="ARBA" id="ARBA00004141"/>
    </source>
</evidence>
<keyword evidence="5 7" id="KW-0472">Membrane</keyword>
<dbReference type="SFLD" id="SFLDS00052">
    <property type="entry name" value="Ferric_Reductase_Domain"/>
    <property type="match status" value="1"/>
</dbReference>
<dbReference type="EMBL" id="CAKLCB010000387">
    <property type="protein sequence ID" value="CAH0522071.1"/>
    <property type="molecule type" value="Genomic_DNA"/>
</dbReference>
<evidence type="ECO:0000256" key="4">
    <source>
        <dbReference type="ARBA" id="ARBA00023002"/>
    </source>
</evidence>
<accession>A0ABN8DD82</accession>
<dbReference type="Pfam" id="PF08030">
    <property type="entry name" value="NAD_binding_6"/>
    <property type="match status" value="1"/>
</dbReference>
<dbReference type="Pfam" id="PF01794">
    <property type="entry name" value="Ferric_reduct"/>
    <property type="match status" value="1"/>
</dbReference>
<dbReference type="InterPro" id="IPR050369">
    <property type="entry name" value="RBOH/FRE"/>
</dbReference>
<keyword evidence="10" id="KW-1185">Reference proteome</keyword>
<comment type="subcellular location">
    <subcellularLocation>
        <location evidence="1">Membrane</location>
        <topology evidence="1">Multi-pass membrane protein</topology>
    </subcellularLocation>
</comment>
<name>A0ABN8DD82_9STRA</name>
<feature type="transmembrane region" description="Helical" evidence="7">
    <location>
        <begin position="662"/>
        <end position="680"/>
    </location>
</feature>
<feature type="transmembrane region" description="Helical" evidence="7">
    <location>
        <begin position="331"/>
        <end position="350"/>
    </location>
</feature>
<dbReference type="CDD" id="cd06186">
    <property type="entry name" value="NOX_Duox_like_FAD_NADP"/>
    <property type="match status" value="1"/>
</dbReference>
<feature type="transmembrane region" description="Helical" evidence="7">
    <location>
        <begin position="623"/>
        <end position="642"/>
    </location>
</feature>
<dbReference type="Gene3D" id="3.40.50.80">
    <property type="entry name" value="Nucleotide-binding domain of ferredoxin-NADP reductase (FNR) module"/>
    <property type="match status" value="1"/>
</dbReference>
<dbReference type="Pfam" id="PF08022">
    <property type="entry name" value="FAD_binding_8"/>
    <property type="match status" value="1"/>
</dbReference>
<evidence type="ECO:0000256" key="5">
    <source>
        <dbReference type="ARBA" id="ARBA00023136"/>
    </source>
</evidence>
<evidence type="ECO:0000259" key="8">
    <source>
        <dbReference type="PROSITE" id="PS51384"/>
    </source>
</evidence>
<feature type="transmembrane region" description="Helical" evidence="7">
    <location>
        <begin position="250"/>
        <end position="272"/>
    </location>
</feature>
<organism evidence="9 10">
    <name type="scientific">Peronospora belbahrii</name>
    <dbReference type="NCBI Taxonomy" id="622444"/>
    <lineage>
        <taxon>Eukaryota</taxon>
        <taxon>Sar</taxon>
        <taxon>Stramenopiles</taxon>
        <taxon>Oomycota</taxon>
        <taxon>Peronosporomycetes</taxon>
        <taxon>Peronosporales</taxon>
        <taxon>Peronosporaceae</taxon>
        <taxon>Peronospora</taxon>
    </lineage>
</organism>
<protein>
    <recommendedName>
        <fullName evidence="8">FAD-binding FR-type domain-containing protein</fullName>
    </recommendedName>
</protein>
<dbReference type="PROSITE" id="PS51384">
    <property type="entry name" value="FAD_FR"/>
    <property type="match status" value="1"/>
</dbReference>
<proteinExistence type="predicted"/>
<keyword evidence="3 7" id="KW-1133">Transmembrane helix</keyword>
<dbReference type="Proteomes" id="UP001158986">
    <property type="component" value="Unassembled WGS sequence"/>
</dbReference>
<feature type="transmembrane region" description="Helical" evidence="7">
    <location>
        <begin position="34"/>
        <end position="57"/>
    </location>
</feature>
<dbReference type="InterPro" id="IPR013112">
    <property type="entry name" value="FAD-bd_8"/>
</dbReference>
<gene>
    <name evidence="9" type="ORF">PBS001_LOCUS8510</name>
</gene>
<evidence type="ECO:0000313" key="9">
    <source>
        <dbReference type="EMBL" id="CAH0522071.1"/>
    </source>
</evidence>
<dbReference type="SUPFAM" id="SSF52343">
    <property type="entry name" value="Ferredoxin reductase-like, C-terminal NADP-linked domain"/>
    <property type="match status" value="1"/>
</dbReference>
<feature type="transmembrane region" description="Helical" evidence="7">
    <location>
        <begin position="208"/>
        <end position="230"/>
    </location>
</feature>
<feature type="region of interest" description="Disordered" evidence="6">
    <location>
        <begin position="1"/>
        <end position="27"/>
    </location>
</feature>
<evidence type="ECO:0000256" key="7">
    <source>
        <dbReference type="SAM" id="Phobius"/>
    </source>
</evidence>
<feature type="domain" description="FAD-binding FR-type" evidence="8">
    <location>
        <begin position="377"/>
        <end position="494"/>
    </location>
</feature>
<evidence type="ECO:0000256" key="6">
    <source>
        <dbReference type="SAM" id="MobiDB-lite"/>
    </source>
</evidence>
<comment type="caution">
    <text evidence="9">The sequence shown here is derived from an EMBL/GenBank/DDBJ whole genome shotgun (WGS) entry which is preliminary data.</text>
</comment>